<feature type="compositionally biased region" description="Polar residues" evidence="2">
    <location>
        <begin position="55"/>
        <end position="66"/>
    </location>
</feature>
<proteinExistence type="predicted"/>
<keyword evidence="5" id="KW-1185">Reference proteome</keyword>
<sequence>MPDPQDEVQSPAQTVQMEKSVPSPAVAEKMSGVKNICSFQNLRTSKSDFFESNGGVESSVSLTISNDDAEEPNSSPPRKAAPVNEIQREDIDHPFSINIPDPQDEFLSPTFKIKTPNSSSSPVSRLKTVQVENDDHSPAMAKKMFGAENIQSFQTLCTSKPYHCESNADAESSDDAEEIKGSLPSKPAPVKRRKIAVDSFFESSSEEGDYESSKESPSRGNIHRFSASFLFFFLMCFCLYIFIKCADIGESEWIQEPLEEKQEDELTRVVKLFALALENMKRKIQSATRKKSNEILTSVSEEVHQQLQNIELQIQTDVDKLKSLSKSKRKLLETKLQEQQEELKSKHEKFQKVVHQHLQDCESTIEGLEANQIELKGIMKRQSMEL</sequence>
<comment type="caution">
    <text evidence="4">The sequence shown here is derived from an EMBL/GenBank/DDBJ whole genome shotgun (WGS) entry which is preliminary data.</text>
</comment>
<keyword evidence="1" id="KW-0175">Coiled coil</keyword>
<dbReference type="Proteomes" id="UP000593562">
    <property type="component" value="Unassembled WGS sequence"/>
</dbReference>
<dbReference type="EMBL" id="JAAARO010000017">
    <property type="protein sequence ID" value="KAF5733420.1"/>
    <property type="molecule type" value="Genomic_DNA"/>
</dbReference>
<feature type="region of interest" description="Disordered" evidence="2">
    <location>
        <begin position="167"/>
        <end position="187"/>
    </location>
</feature>
<evidence type="ECO:0000256" key="2">
    <source>
        <dbReference type="SAM" id="MobiDB-lite"/>
    </source>
</evidence>
<reference evidence="4 5" key="1">
    <citation type="journal article" date="2020" name="Nat. Commun.">
        <title>Genome of Tripterygium wilfordii and identification of cytochrome P450 involved in triptolide biosynthesis.</title>
        <authorList>
            <person name="Tu L."/>
            <person name="Su P."/>
            <person name="Zhang Z."/>
            <person name="Gao L."/>
            <person name="Wang J."/>
            <person name="Hu T."/>
            <person name="Zhou J."/>
            <person name="Zhang Y."/>
            <person name="Zhao Y."/>
            <person name="Liu Y."/>
            <person name="Song Y."/>
            <person name="Tong Y."/>
            <person name="Lu Y."/>
            <person name="Yang J."/>
            <person name="Xu C."/>
            <person name="Jia M."/>
            <person name="Peters R.J."/>
            <person name="Huang L."/>
            <person name="Gao W."/>
        </authorList>
    </citation>
    <scope>NUCLEOTIDE SEQUENCE [LARGE SCALE GENOMIC DNA]</scope>
    <source>
        <strain evidence="5">cv. XIE 37</strain>
        <tissue evidence="4">Leaf</tissue>
    </source>
</reference>
<dbReference type="GO" id="GO:0051321">
    <property type="term" value="P:meiotic cell cycle"/>
    <property type="evidence" value="ECO:0007669"/>
    <property type="project" value="InterPro"/>
</dbReference>
<feature type="coiled-coil region" evidence="1">
    <location>
        <begin position="321"/>
        <end position="353"/>
    </location>
</feature>
<evidence type="ECO:0000313" key="5">
    <source>
        <dbReference type="Proteomes" id="UP000593562"/>
    </source>
</evidence>
<dbReference type="Pfam" id="PF20435">
    <property type="entry name" value="ASY3-like"/>
    <property type="match status" value="1"/>
</dbReference>
<feature type="domain" description="Meiosis-specific protein ASY3-like coiled-coil" evidence="3">
    <location>
        <begin position="258"/>
        <end position="383"/>
    </location>
</feature>
<evidence type="ECO:0000259" key="3">
    <source>
        <dbReference type="Pfam" id="PF20435"/>
    </source>
</evidence>
<dbReference type="InParanoid" id="A0A7J7CH84"/>
<feature type="compositionally biased region" description="Polar residues" evidence="2">
    <location>
        <begin position="7"/>
        <end position="17"/>
    </location>
</feature>
<gene>
    <name evidence="4" type="ORF">HS088_TW17G00963</name>
</gene>
<evidence type="ECO:0000313" key="4">
    <source>
        <dbReference type="EMBL" id="KAF5733420.1"/>
    </source>
</evidence>
<organism evidence="4 5">
    <name type="scientific">Tripterygium wilfordii</name>
    <name type="common">Thunder God vine</name>
    <dbReference type="NCBI Taxonomy" id="458696"/>
    <lineage>
        <taxon>Eukaryota</taxon>
        <taxon>Viridiplantae</taxon>
        <taxon>Streptophyta</taxon>
        <taxon>Embryophyta</taxon>
        <taxon>Tracheophyta</taxon>
        <taxon>Spermatophyta</taxon>
        <taxon>Magnoliopsida</taxon>
        <taxon>eudicotyledons</taxon>
        <taxon>Gunneridae</taxon>
        <taxon>Pentapetalae</taxon>
        <taxon>rosids</taxon>
        <taxon>fabids</taxon>
        <taxon>Celastrales</taxon>
        <taxon>Celastraceae</taxon>
        <taxon>Tripterygium</taxon>
    </lineage>
</organism>
<evidence type="ECO:0000256" key="1">
    <source>
        <dbReference type="SAM" id="Coils"/>
    </source>
</evidence>
<dbReference type="PANTHER" id="PTHR36027">
    <property type="entry name" value="MEIOSIS-SPECIFIC PROTEIN ASY3"/>
    <property type="match status" value="1"/>
</dbReference>
<dbReference type="AlphaFoldDB" id="A0A7J7CH84"/>
<feature type="region of interest" description="Disordered" evidence="2">
    <location>
        <begin position="47"/>
        <end position="125"/>
    </location>
</feature>
<name>A0A7J7CH84_TRIWF</name>
<dbReference type="PANTHER" id="PTHR36027:SF1">
    <property type="entry name" value="MEIOSIS-SPECIFIC PROTEIN ASY3"/>
    <property type="match status" value="1"/>
</dbReference>
<protein>
    <recommendedName>
        <fullName evidence="3">Meiosis-specific protein ASY3-like coiled-coil domain-containing protein</fullName>
    </recommendedName>
</protein>
<accession>A0A7J7CH84</accession>
<feature type="region of interest" description="Disordered" evidence="2">
    <location>
        <begin position="1"/>
        <end position="26"/>
    </location>
</feature>
<dbReference type="InterPro" id="IPR037731">
    <property type="entry name" value="ASY3-like"/>
</dbReference>
<dbReference type="InterPro" id="IPR046845">
    <property type="entry name" value="ASY3-like_CC"/>
</dbReference>